<gene>
    <name evidence="1" type="ORF">PSR59_06545</name>
</gene>
<accession>A0AAQ3AT00</accession>
<organism evidence="1 2">
    <name type="scientific">Ligilactobacillus ruminis</name>
    <dbReference type="NCBI Taxonomy" id="1623"/>
    <lineage>
        <taxon>Bacteria</taxon>
        <taxon>Bacillati</taxon>
        <taxon>Bacillota</taxon>
        <taxon>Bacilli</taxon>
        <taxon>Lactobacillales</taxon>
        <taxon>Lactobacillaceae</taxon>
        <taxon>Ligilactobacillus</taxon>
    </lineage>
</organism>
<dbReference type="Proteomes" id="UP001222683">
    <property type="component" value="Chromosome"/>
</dbReference>
<dbReference type="AlphaFoldDB" id="A0AAQ3AT00"/>
<dbReference type="RefSeq" id="WP_273745602.1">
    <property type="nucleotide sequence ID" value="NZ_CP117692.1"/>
</dbReference>
<protein>
    <submittedName>
        <fullName evidence="1">DUF2800 domain-containing protein</fullName>
    </submittedName>
</protein>
<dbReference type="Pfam" id="PF10926">
    <property type="entry name" value="DUF2800"/>
    <property type="match status" value="1"/>
</dbReference>
<evidence type="ECO:0000313" key="1">
    <source>
        <dbReference type="EMBL" id="WDC83078.1"/>
    </source>
</evidence>
<proteinExistence type="predicted"/>
<dbReference type="InterPro" id="IPR021229">
    <property type="entry name" value="DUF2800"/>
</dbReference>
<dbReference type="EMBL" id="CP117692">
    <property type="protein sequence ID" value="WDC83078.1"/>
    <property type="molecule type" value="Genomic_DNA"/>
</dbReference>
<evidence type="ECO:0000313" key="2">
    <source>
        <dbReference type="Proteomes" id="UP001222683"/>
    </source>
</evidence>
<sequence length="78" mass="8878">MFALQNRYALSGSPLSRLEQYFPHPASTAAAEGTSAHALGEYKIHRVLGHKFKRPISDYQSDEMESYTDDYCAYVMEQ</sequence>
<reference evidence="1" key="1">
    <citation type="submission" date="2023-02" db="EMBL/GenBank/DDBJ databases">
        <title>Complete genome sequence of Lactobacillus ruminis CACC888 isolated from Pig feces.</title>
        <authorList>
            <person name="Park S."/>
            <person name="Park M.A."/>
            <person name="Kim D.-H."/>
            <person name="Kim Y."/>
        </authorList>
    </citation>
    <scope>NUCLEOTIDE SEQUENCE</scope>
    <source>
        <strain evidence="1">CACC888</strain>
    </source>
</reference>
<name>A0AAQ3AT00_9LACO</name>